<reference evidence="3" key="3">
    <citation type="submission" date="2022-12" db="EMBL/GenBank/DDBJ databases">
        <authorList>
            <person name="Sun Q."/>
            <person name="Kim S."/>
        </authorList>
    </citation>
    <scope>NUCLEOTIDE SEQUENCE</scope>
    <source>
        <strain evidence="3">KCTC 12343</strain>
    </source>
</reference>
<evidence type="ECO:0000313" key="3">
    <source>
        <dbReference type="EMBL" id="GGY58118.1"/>
    </source>
</evidence>
<evidence type="ECO:0000313" key="4">
    <source>
        <dbReference type="EMBL" id="QBI02999.1"/>
    </source>
</evidence>
<dbReference type="GO" id="GO:0016747">
    <property type="term" value="F:acyltransferase activity, transferring groups other than amino-acyl groups"/>
    <property type="evidence" value="ECO:0007669"/>
    <property type="project" value="InterPro"/>
</dbReference>
<dbReference type="Proteomes" id="UP000292307">
    <property type="component" value="Chromosome"/>
</dbReference>
<protein>
    <submittedName>
        <fullName evidence="3">Acyltransferase</fullName>
    </submittedName>
</protein>
<dbReference type="Pfam" id="PF01757">
    <property type="entry name" value="Acyl_transf_3"/>
    <property type="match status" value="1"/>
</dbReference>
<dbReference type="AlphaFoldDB" id="A0A411X212"/>
<evidence type="ECO:0000256" key="1">
    <source>
        <dbReference type="SAM" id="Phobius"/>
    </source>
</evidence>
<feature type="transmembrane region" description="Helical" evidence="1">
    <location>
        <begin position="237"/>
        <end position="254"/>
    </location>
</feature>
<gene>
    <name evidence="4" type="ORF">EYF70_20760</name>
    <name evidence="3" type="ORF">GCM10007387_45780</name>
</gene>
<feature type="transmembrane region" description="Helical" evidence="1">
    <location>
        <begin position="199"/>
        <end position="217"/>
    </location>
</feature>
<keyword evidence="3" id="KW-0012">Acyltransferase</keyword>
<dbReference type="EMBL" id="CP036401">
    <property type="protein sequence ID" value="QBI02999.1"/>
    <property type="molecule type" value="Genomic_DNA"/>
</dbReference>
<feature type="domain" description="Acyltransferase 3" evidence="2">
    <location>
        <begin position="27"/>
        <end position="392"/>
    </location>
</feature>
<keyword evidence="1" id="KW-0812">Transmembrane</keyword>
<dbReference type="InterPro" id="IPR002656">
    <property type="entry name" value="Acyl_transf_3_dom"/>
</dbReference>
<feature type="transmembrane region" description="Helical" evidence="1">
    <location>
        <begin position="291"/>
        <end position="309"/>
    </location>
</feature>
<name>A0A411X212_9BURK</name>
<dbReference type="OrthoDB" id="8772324at2"/>
<keyword evidence="1" id="KW-1133">Transmembrane helix</keyword>
<feature type="transmembrane region" description="Helical" evidence="1">
    <location>
        <begin position="30"/>
        <end position="49"/>
    </location>
</feature>
<feature type="transmembrane region" description="Helical" evidence="1">
    <location>
        <begin position="266"/>
        <end position="285"/>
    </location>
</feature>
<organism evidence="3 6">
    <name type="scientific">Pseudoduganella albidiflava</name>
    <dbReference type="NCBI Taxonomy" id="321983"/>
    <lineage>
        <taxon>Bacteria</taxon>
        <taxon>Pseudomonadati</taxon>
        <taxon>Pseudomonadota</taxon>
        <taxon>Betaproteobacteria</taxon>
        <taxon>Burkholderiales</taxon>
        <taxon>Oxalobacteraceae</taxon>
        <taxon>Telluria group</taxon>
        <taxon>Pseudoduganella</taxon>
    </lineage>
</organism>
<accession>A0A411X212</accession>
<dbReference type="PANTHER" id="PTHR23028">
    <property type="entry name" value="ACETYLTRANSFERASE"/>
    <property type="match status" value="1"/>
</dbReference>
<dbReference type="Proteomes" id="UP000628442">
    <property type="component" value="Unassembled WGS sequence"/>
</dbReference>
<evidence type="ECO:0000313" key="5">
    <source>
        <dbReference type="Proteomes" id="UP000292307"/>
    </source>
</evidence>
<dbReference type="GO" id="GO:0016020">
    <property type="term" value="C:membrane"/>
    <property type="evidence" value="ECO:0007669"/>
    <property type="project" value="TreeGrafter"/>
</dbReference>
<reference evidence="3" key="1">
    <citation type="journal article" date="2014" name="Int. J. Syst. Evol. Microbiol.">
        <title>Complete genome sequence of Corynebacterium casei LMG S-19264T (=DSM 44701T), isolated from a smear-ripened cheese.</title>
        <authorList>
            <consortium name="US DOE Joint Genome Institute (JGI-PGF)"/>
            <person name="Walter F."/>
            <person name="Albersmeier A."/>
            <person name="Kalinowski J."/>
            <person name="Ruckert C."/>
        </authorList>
    </citation>
    <scope>NUCLEOTIDE SEQUENCE</scope>
    <source>
        <strain evidence="3">KCTC 12343</strain>
    </source>
</reference>
<dbReference type="InterPro" id="IPR050879">
    <property type="entry name" value="Acyltransferase_3"/>
</dbReference>
<sequence>MNMAKPEPGADGAGHVAPPAKDKGFWALNWLRFLLAMYLVLFHTLRFNYAPVADNWLAASLGLGNMATSVFFVLSGFLLTHAYVVKKNGRDINKRNFLIARFSTLYPLHLACLVLAIVAVGGKLFAYGGIPVYVDNSATATRFLEQWEVGVALLMSITLTNAWNPLYLVFNGPSWSLSALGFYYLLFPAVALRIYRMKSLKTALVVLAVLFLLPGLFADLMHRSDALTTGVLHRNPIVRLPLFIAGIVLCVMFTRKTPGSSPAQTFMLGSLVVATTVLATVLRYHDSRLHIIENGLYLPASVAIIWLCADMKPTLHDKVRYWGDRLGAVSLPVFLLHLPLFSVFRKIEQVILVWPSSNGSLSTALATASHVKQSLFFYPVYLILLVTACVLVQEHFVTRVQKAIRNRFSDRSDAKAQAATATREPTTGTY</sequence>
<feature type="transmembrane region" description="Helical" evidence="1">
    <location>
        <begin position="375"/>
        <end position="397"/>
    </location>
</feature>
<feature type="transmembrane region" description="Helical" evidence="1">
    <location>
        <begin position="61"/>
        <end position="84"/>
    </location>
</feature>
<feature type="transmembrane region" description="Helical" evidence="1">
    <location>
        <begin position="166"/>
        <end position="187"/>
    </location>
</feature>
<dbReference type="EMBL" id="BMWV01000012">
    <property type="protein sequence ID" value="GGY58118.1"/>
    <property type="molecule type" value="Genomic_DNA"/>
</dbReference>
<dbReference type="GO" id="GO:0009103">
    <property type="term" value="P:lipopolysaccharide biosynthetic process"/>
    <property type="evidence" value="ECO:0007669"/>
    <property type="project" value="TreeGrafter"/>
</dbReference>
<evidence type="ECO:0000313" key="6">
    <source>
        <dbReference type="Proteomes" id="UP000628442"/>
    </source>
</evidence>
<reference evidence="4 5" key="2">
    <citation type="submission" date="2019-02" db="EMBL/GenBank/DDBJ databases">
        <title>Draft Genome Sequences of Six Type Strains of the Genus Massilia.</title>
        <authorList>
            <person name="Miess H."/>
            <person name="Frediansyhah A."/>
            <person name="Gross H."/>
        </authorList>
    </citation>
    <scope>NUCLEOTIDE SEQUENCE [LARGE SCALE GENOMIC DNA]</scope>
    <source>
        <strain evidence="4 5">DSM 17472</strain>
    </source>
</reference>
<proteinExistence type="predicted"/>
<evidence type="ECO:0000259" key="2">
    <source>
        <dbReference type="Pfam" id="PF01757"/>
    </source>
</evidence>
<feature type="transmembrane region" description="Helical" evidence="1">
    <location>
        <begin position="105"/>
        <end position="126"/>
    </location>
</feature>
<keyword evidence="1" id="KW-0472">Membrane</keyword>
<feature type="transmembrane region" description="Helical" evidence="1">
    <location>
        <begin position="321"/>
        <end position="344"/>
    </location>
</feature>
<keyword evidence="5" id="KW-1185">Reference proteome</keyword>
<dbReference type="PANTHER" id="PTHR23028:SF53">
    <property type="entry name" value="ACYL_TRANSF_3 DOMAIN-CONTAINING PROTEIN"/>
    <property type="match status" value="1"/>
</dbReference>
<keyword evidence="3" id="KW-0808">Transferase</keyword>